<sequence>MKSLSTYNLLYLKTAISTNIATDIQYANFEMTLPFPPHKLINYILELNHTSLQVQNARAKRVLNINKLIPIFIDNDTILFPITQKRASIKYFINARKIIGIHSSVNATIIIFENSTTLNIDTPYTLVTKKWQESLALGQIIEKTSFY</sequence>
<proteinExistence type="predicted"/>
<dbReference type="EMBL" id="AP018586">
    <property type="protein sequence ID" value="BBD92189.1"/>
    <property type="molecule type" value="Genomic_DNA"/>
</dbReference>
<protein>
    <recommendedName>
        <fullName evidence="3">Competence protein ComK</fullName>
    </recommendedName>
</protein>
<evidence type="ECO:0000313" key="1">
    <source>
        <dbReference type="EMBL" id="BBD92189.1"/>
    </source>
</evidence>
<name>A0ABM7FPP2_9STAP</name>
<organism evidence="1 2">
    <name type="scientific">Staphylococcus caprae</name>
    <dbReference type="NCBI Taxonomy" id="29380"/>
    <lineage>
        <taxon>Bacteria</taxon>
        <taxon>Bacillati</taxon>
        <taxon>Bacillota</taxon>
        <taxon>Bacilli</taxon>
        <taxon>Bacillales</taxon>
        <taxon>Staphylococcaceae</taxon>
        <taxon>Staphylococcus</taxon>
    </lineage>
</organism>
<dbReference type="InterPro" id="IPR010461">
    <property type="entry name" value="ComK"/>
</dbReference>
<reference evidence="1 2" key="1">
    <citation type="submission" date="2018-05" db="EMBL/GenBank/DDBJ databases">
        <title>Complete genome sequencing of three human clinical isolates of Staphylococcus caprae reveals virulence factors similar to those of S. epidermidis and S. capitis.</title>
        <authorList>
            <person name="Watanabe S."/>
            <person name="Cui L."/>
        </authorList>
    </citation>
    <scope>NUCLEOTIDE SEQUENCE [LARGE SCALE GENOMIC DNA]</scope>
    <source>
        <strain evidence="1 2">JMUB590</strain>
    </source>
</reference>
<dbReference type="Proteomes" id="UP000274772">
    <property type="component" value="Chromosome"/>
</dbReference>
<dbReference type="RefSeq" id="WP_002443492.1">
    <property type="nucleotide sequence ID" value="NZ_AP018585.1"/>
</dbReference>
<evidence type="ECO:0000313" key="2">
    <source>
        <dbReference type="Proteomes" id="UP000274772"/>
    </source>
</evidence>
<accession>A0ABM7FPP2</accession>
<keyword evidence="2" id="KW-1185">Reference proteome</keyword>
<dbReference type="GeneID" id="58050889"/>
<gene>
    <name evidence="1" type="ORF">JMUB590_1131</name>
</gene>
<dbReference type="Pfam" id="PF06338">
    <property type="entry name" value="ComK"/>
    <property type="match status" value="1"/>
</dbReference>
<evidence type="ECO:0008006" key="3">
    <source>
        <dbReference type="Google" id="ProtNLM"/>
    </source>
</evidence>